<gene>
    <name evidence="1" type="ORF">C3Y98_05655</name>
</gene>
<accession>A0A4Y9VSK1</accession>
<organism evidence="1 2">
    <name type="scientific">Methylotenera oryzisoli</name>
    <dbReference type="NCBI Taxonomy" id="2080758"/>
    <lineage>
        <taxon>Bacteria</taxon>
        <taxon>Pseudomonadati</taxon>
        <taxon>Pseudomonadota</taxon>
        <taxon>Betaproteobacteria</taxon>
        <taxon>Nitrosomonadales</taxon>
        <taxon>Methylophilaceae</taxon>
        <taxon>Methylotenera</taxon>
    </lineage>
</organism>
<name>A0A4Y9VSK1_9PROT</name>
<dbReference type="AlphaFoldDB" id="A0A4Y9VSK1"/>
<dbReference type="Proteomes" id="UP000297706">
    <property type="component" value="Unassembled WGS sequence"/>
</dbReference>
<dbReference type="EMBL" id="PQVH01000008">
    <property type="protein sequence ID" value="TFW71581.1"/>
    <property type="molecule type" value="Genomic_DNA"/>
</dbReference>
<comment type="caution">
    <text evidence="1">The sequence shown here is derived from an EMBL/GenBank/DDBJ whole genome shotgun (WGS) entry which is preliminary data.</text>
</comment>
<protein>
    <submittedName>
        <fullName evidence="1">Uncharacterized protein</fullName>
    </submittedName>
</protein>
<evidence type="ECO:0000313" key="1">
    <source>
        <dbReference type="EMBL" id="TFW71581.1"/>
    </source>
</evidence>
<sequence>MLILFLLPIDLICLLDISWLIKKRPLRREMLYPLNYGATVMEAQFLDMALMMAVYSFSNLIEIIPISN</sequence>
<keyword evidence="2" id="KW-1185">Reference proteome</keyword>
<evidence type="ECO:0000313" key="2">
    <source>
        <dbReference type="Proteomes" id="UP000297706"/>
    </source>
</evidence>
<proteinExistence type="predicted"/>
<reference evidence="1 2" key="1">
    <citation type="submission" date="2018-02" db="EMBL/GenBank/DDBJ databases">
        <title>A novel lanthanide dependent methylotroph, Methylotenera sp. La3113.</title>
        <authorList>
            <person name="Lv H."/>
            <person name="Tani A."/>
        </authorList>
    </citation>
    <scope>NUCLEOTIDE SEQUENCE [LARGE SCALE GENOMIC DNA]</scope>
    <source>
        <strain evidence="1 2">La3113</strain>
    </source>
</reference>